<organism evidence="1 2">
    <name type="scientific">Sphingobium lactosutens DS20</name>
    <dbReference type="NCBI Taxonomy" id="1331060"/>
    <lineage>
        <taxon>Bacteria</taxon>
        <taxon>Pseudomonadati</taxon>
        <taxon>Pseudomonadota</taxon>
        <taxon>Alphaproteobacteria</taxon>
        <taxon>Sphingomonadales</taxon>
        <taxon>Sphingomonadaceae</taxon>
        <taxon>Sphingobium</taxon>
    </lineage>
</organism>
<sequence length="72" mass="7894">MSNLVEVMIGTERSSATALGDYHFTKHPAIGERVDIDAKSLIVVDAWHRPSTTFAGSKFTVVLNEHAEPANR</sequence>
<protein>
    <submittedName>
        <fullName evidence="1">Uncharacterized protein</fullName>
    </submittedName>
</protein>
<gene>
    <name evidence="1" type="ORF">RLDS_03830</name>
</gene>
<dbReference type="RefSeq" id="WP_020817755.1">
    <property type="nucleotide sequence ID" value="NZ_ATDP01000068.1"/>
</dbReference>
<accession>T0HWW6</accession>
<name>T0HWW6_9SPHN</name>
<dbReference type="EMBL" id="ATDP01000068">
    <property type="protein sequence ID" value="EQB17577.1"/>
    <property type="molecule type" value="Genomic_DNA"/>
</dbReference>
<dbReference type="OrthoDB" id="7509904at2"/>
<keyword evidence="2" id="KW-1185">Reference proteome</keyword>
<proteinExistence type="predicted"/>
<dbReference type="PATRIC" id="fig|1331060.3.peg.693"/>
<evidence type="ECO:0000313" key="1">
    <source>
        <dbReference type="EMBL" id="EQB17577.1"/>
    </source>
</evidence>
<dbReference type="Proteomes" id="UP000015531">
    <property type="component" value="Unassembled WGS sequence"/>
</dbReference>
<reference evidence="1 2" key="1">
    <citation type="journal article" date="2013" name="Genome Announc.">
        <title>Draft Genome Sequence of Sphingobium lactosutens Strain DS20T, Isolated from a Hexachlorocyclohexane Dumpsite.</title>
        <authorList>
            <person name="Kumar R."/>
            <person name="Dwivedi V."/>
            <person name="Negi V."/>
            <person name="Khurana J.P."/>
            <person name="Lal R."/>
        </authorList>
    </citation>
    <scope>NUCLEOTIDE SEQUENCE [LARGE SCALE GENOMIC DNA]</scope>
    <source>
        <strain evidence="1 2">DS20</strain>
    </source>
</reference>
<evidence type="ECO:0000313" key="2">
    <source>
        <dbReference type="Proteomes" id="UP000015531"/>
    </source>
</evidence>
<comment type="caution">
    <text evidence="1">The sequence shown here is derived from an EMBL/GenBank/DDBJ whole genome shotgun (WGS) entry which is preliminary data.</text>
</comment>
<dbReference type="AlphaFoldDB" id="T0HWW6"/>